<evidence type="ECO:0000313" key="4">
    <source>
        <dbReference type="Proteomes" id="UP000214646"/>
    </source>
</evidence>
<dbReference type="NCBIfam" id="TIGR02532">
    <property type="entry name" value="IV_pilin_GFxxxE"/>
    <property type="match status" value="1"/>
</dbReference>
<dbReference type="EMBL" id="NIDE01000014">
    <property type="protein sequence ID" value="OWK38034.1"/>
    <property type="molecule type" value="Genomic_DNA"/>
</dbReference>
<proteinExistence type="predicted"/>
<feature type="transmembrane region" description="Helical" evidence="1">
    <location>
        <begin position="20"/>
        <end position="38"/>
    </location>
</feature>
<evidence type="ECO:0000259" key="2">
    <source>
        <dbReference type="Pfam" id="PF07596"/>
    </source>
</evidence>
<evidence type="ECO:0000313" key="3">
    <source>
        <dbReference type="EMBL" id="OWK38034.1"/>
    </source>
</evidence>
<keyword evidence="1" id="KW-1133">Transmembrane helix</keyword>
<dbReference type="Pfam" id="PF07596">
    <property type="entry name" value="SBP_bac_10"/>
    <property type="match status" value="1"/>
</dbReference>
<gene>
    <name evidence="3" type="ORF">FRUB_07154</name>
</gene>
<comment type="caution">
    <text evidence="3">The sequence shown here is derived from an EMBL/GenBank/DDBJ whole genome shotgun (WGS) entry which is preliminary data.</text>
</comment>
<organism evidence="3 4">
    <name type="scientific">Fimbriiglobus ruber</name>
    <dbReference type="NCBI Taxonomy" id="1908690"/>
    <lineage>
        <taxon>Bacteria</taxon>
        <taxon>Pseudomonadati</taxon>
        <taxon>Planctomycetota</taxon>
        <taxon>Planctomycetia</taxon>
        <taxon>Gemmatales</taxon>
        <taxon>Gemmataceae</taxon>
        <taxon>Fimbriiglobus</taxon>
    </lineage>
</organism>
<dbReference type="PANTHER" id="PTHR30093">
    <property type="entry name" value="GENERAL SECRETION PATHWAY PROTEIN G"/>
    <property type="match status" value="1"/>
</dbReference>
<name>A0A225DEF9_9BACT</name>
<dbReference type="AlphaFoldDB" id="A0A225DEF9"/>
<dbReference type="Pfam" id="PF07963">
    <property type="entry name" value="N_methyl"/>
    <property type="match status" value="1"/>
</dbReference>
<dbReference type="RefSeq" id="WP_088257845.1">
    <property type="nucleotide sequence ID" value="NZ_NIDE01000014.1"/>
</dbReference>
<dbReference type="Gene3D" id="3.30.700.10">
    <property type="entry name" value="Glycoprotein, Type 4 Pilin"/>
    <property type="match status" value="1"/>
</dbReference>
<dbReference type="PANTHER" id="PTHR30093:SF2">
    <property type="entry name" value="TYPE II SECRETION SYSTEM PROTEIN H"/>
    <property type="match status" value="1"/>
</dbReference>
<dbReference type="InterPro" id="IPR045584">
    <property type="entry name" value="Pilin-like"/>
</dbReference>
<feature type="domain" description="DUF1559" evidence="2">
    <location>
        <begin position="39"/>
        <end position="285"/>
    </location>
</feature>
<keyword evidence="1" id="KW-0812">Transmembrane</keyword>
<dbReference type="InterPro" id="IPR011453">
    <property type="entry name" value="DUF1559"/>
</dbReference>
<accession>A0A225DEF9</accession>
<keyword evidence="1" id="KW-0472">Membrane</keyword>
<keyword evidence="4" id="KW-1185">Reference proteome</keyword>
<reference evidence="4" key="1">
    <citation type="submission" date="2017-06" db="EMBL/GenBank/DDBJ databases">
        <title>Genome analysis of Fimbriiglobus ruber SP5, the first member of the order Planctomycetales with confirmed chitinolytic capability.</title>
        <authorList>
            <person name="Ravin N.V."/>
            <person name="Rakitin A.L."/>
            <person name="Ivanova A.A."/>
            <person name="Beletsky A.V."/>
            <person name="Kulichevskaya I.S."/>
            <person name="Mardanov A.V."/>
            <person name="Dedysh S.N."/>
        </authorList>
    </citation>
    <scope>NUCLEOTIDE SEQUENCE [LARGE SCALE GENOMIC DNA]</scope>
    <source>
        <strain evidence="4">SP5</strain>
    </source>
</reference>
<dbReference type="InterPro" id="IPR012902">
    <property type="entry name" value="N_methyl_site"/>
</dbReference>
<dbReference type="SUPFAM" id="SSF54523">
    <property type="entry name" value="Pili subunits"/>
    <property type="match status" value="1"/>
</dbReference>
<protein>
    <submittedName>
        <fullName evidence="3">Putative fimbrial protein</fullName>
    </submittedName>
</protein>
<sequence length="308" mass="32707">MPIDCRSFRRLRPGFTLIELLVVIAIIAILIGLLLPAVQKVRAAAARTQSANNLKQIALATHACHDVYGKLPPAIGFFPGTTGSTTATPAQHGSIFYFLLPYIEQNAVYQNTTGYSYTSTAIIKTFIAPLDPSVSSGTPIANSKGVQTGPCSYKFNGYLSYGDQDAKCYYLGGCTSSNGNTAGPAPNPLMNPKIPASFSDGTSNTILLAEGYAYNCLYSTGVYGNHTWGEDNAGPSQWAPILIHADLYDIGLPVGKQSCYTPNGYNASGVQVGLADGSVRNASPSLSAKTWWQLMLPDDGTVVGSDWQ</sequence>
<dbReference type="Proteomes" id="UP000214646">
    <property type="component" value="Unassembled WGS sequence"/>
</dbReference>
<dbReference type="OrthoDB" id="255848at2"/>
<evidence type="ECO:0000256" key="1">
    <source>
        <dbReference type="SAM" id="Phobius"/>
    </source>
</evidence>